<feature type="compositionally biased region" description="Polar residues" evidence="15">
    <location>
        <begin position="1038"/>
        <end position="1049"/>
    </location>
</feature>
<reference evidence="17" key="2">
    <citation type="submission" date="2025-09" db="UniProtKB">
        <authorList>
            <consortium name="Ensembl"/>
        </authorList>
    </citation>
    <scope>IDENTIFICATION</scope>
</reference>
<keyword evidence="4" id="KW-0158">Chromosome</keyword>
<dbReference type="GO" id="GO:0046785">
    <property type="term" value="P:microtubule polymerization"/>
    <property type="evidence" value="ECO:0007669"/>
    <property type="project" value="InterPro"/>
</dbReference>
<name>A0A8C4HPB7_DICLA</name>
<dbReference type="GO" id="GO:0030951">
    <property type="term" value="P:establishment or maintenance of microtubule cytoskeleton polarity"/>
    <property type="evidence" value="ECO:0007669"/>
    <property type="project" value="InterPro"/>
</dbReference>
<dbReference type="GO" id="GO:0051301">
    <property type="term" value="P:cell division"/>
    <property type="evidence" value="ECO:0007669"/>
    <property type="project" value="UniProtKB-KW"/>
</dbReference>
<protein>
    <submittedName>
        <fullName evidence="17">Cytoskeleton associated protein 5</fullName>
    </submittedName>
</protein>
<proteinExistence type="inferred from homology"/>
<reference evidence="17" key="1">
    <citation type="submission" date="2025-08" db="UniProtKB">
        <authorList>
            <consortium name="Ensembl"/>
        </authorList>
    </citation>
    <scope>IDENTIFICATION</scope>
</reference>
<keyword evidence="12" id="KW-0137">Centromere</keyword>
<evidence type="ECO:0000256" key="1">
    <source>
        <dbReference type="ARBA" id="ARBA00004300"/>
    </source>
</evidence>
<feature type="domain" description="TOG" evidence="16">
    <location>
        <begin position="262"/>
        <end position="476"/>
    </location>
</feature>
<accession>A0A8C4HPB7</accession>
<gene>
    <name evidence="17" type="primary">ckap5</name>
</gene>
<dbReference type="InterPro" id="IPR021133">
    <property type="entry name" value="HEAT_type_2"/>
</dbReference>
<evidence type="ECO:0000256" key="4">
    <source>
        <dbReference type="ARBA" id="ARBA00022454"/>
    </source>
</evidence>
<sequence length="1966" mass="218958">MGDDSEWMKLPIDQKCEHKVWKARLNGYEEALKLFQRIEDEKSPEWGKYLGLMKRFVTDSNAVAQLKGLEAALAFVENAHVAGKTTGEVVSGVVTKVFNQPKARAKELGADICLMYIEIEKAEVVQDELLKGLDNKNPKIVVACIETLRKALSEFGSKIVTLKPVVKILPKQFESREKAVRDEAKLLAVEIYKWIRDALRPPLQNINSVQLKELEEEWVKLPSSPPKQTRFLRSQQDLKAKFEQQQAQGGEPSDVAAVDPYELLEAVEILSKMPKDFYEKIVKSYREHTGDIFMFQVVGKDANVMLVSMAAKCLAGLATGLRKKFGTYAGQVVPTILEKFKEKKPQVVQALQEAIDAIFLTTTLSNLSEDILSVMDNKNPSIKQQASLFLARSMRHCTQAALPKSVLKPFCAALIKQVNDSAPEVRDAAFEALGTAMKVVGEKAVNPFLTDLDKLKLDKIKESADKVELAGGKKGAGGGGGDKKPAAKAPPSAEAPPKSSAPPRKTQSAAASKPSAGPSKKGKLSSAAGGKAKKTSESKDFTESELSVEVCEDLAAGVLPASCLQQLDSANWKERLASMEEFQRAVETMDKAAMPCQALVRMLAKKPGWKETNFQVMQMKLHIVALIAQRGQFSKTSASVVLDGLVDKVGDVKCGGNAKEGLTAIGEACSLPWTAEQVVSMAFAQKNPKNQAETLNWLANAMKEFGFAGINVKGFINNVKTALGATNPAVRTAAITLLGVMYLYMGAPLRMFFEDEKPALLSQIDAEFEKMQGQSPPAPIRFTRKSATEEEADDGEEQEEDEGGRGQDIMDLLPRTDISDKITSDLVSKIEDKNWKIRKEGLDEAAAIISDAKFITPNIGELPLALKGRLGDSNKILVQQTLTILQQLATAMGSGLKQHVKALGIPIITVLGDSKVNVRTAAMTTLQAWVEQTGMKEWLEGEDLSEELRRENPFLRQEVLGWLAEKLPTLRTVPGDLMLCVPLLYTCLEDRNGDVRKKAQDALPTFMMHLGYDKMTKATGKLKVLNIVLSLTKRHCQRPTTGSDASQPASDEVEGKPEAKKVRGGAAAKKVSAKKPAAKNLKDEEDRSGPIFILTPNAKEQRIKEEKQLKILKWNFMTPRDEYVEQLKTQMSTCFAKWLQDELFHFDFQRHVKAIGVMIERLESEREATIGCLDLILKWFTLRFFDTNTTVLMKVLEYLKLLFAMLNRENYHLTEYEANSFAPYLILKVGESKDGVRKDVRAILTMLCKVYPASKVFPFLMDGTKSKNSKQRAECLEELGCLIEGYGMNVCQPTPAKSLKEIAVHIGDRDTSVRNAALNTVVAVYNVCGDQVYKLIGNLSEKDMSMLEERIKRSAKKAAAAPAKQSATERPQREHPANPNATFLRKPAQEDPNKLNQARQNAQLSESSHPSIPKEFQLDLDMIEMDQSRVCELPDLVQHKLDELLEPIMIPEPKMRSVSPHFDDLHNSTASTINFVISQVASGDINTSIQALAQIDEVLRQEDKAEVMSGHIDQFLIATFMQLRLIYSTHMADDRLDKKDIIKLYSCIIGNMLSLFSMESLAREASMGVLKDLMHGLITLMLDGRVEDIEDGQQLIRSVNLLVIRVLEKSDQTNMISALLVLLQDSLVTTAGPPMFSELVMKCLWRMIRFLPETINSINLDRILLDVHNFMKVFPKEKLKQLKSDVPHRTLKTLLHTLCKLTGAKILDHLSMIENRNESELEAHLRRVVKHSGNLSGFKSDRGNEKTGLRTEDRMSKAKVSDILSEIFKKIGSKENTKEGLTELYEYKQKYTDADLEPFLKNTSQFFQSYVERGLRMIESEREGKARIQTSAGTTGSLTCVCLSAVIPQHGVDSSLSSNNEELKPAVYYERLKILRQRQGLENTSREEPQQRPPISSLLSSKPSVASSTDMLHSKLSQLKESRELYQQEHNAHSHSPTHAHTRSSSPAANLDDLKKRLERIKSNRQ</sequence>
<keyword evidence="8" id="KW-0498">Mitosis</keyword>
<feature type="compositionally biased region" description="Basic and acidic residues" evidence="15">
    <location>
        <begin position="1952"/>
        <end position="1966"/>
    </location>
</feature>
<keyword evidence="9" id="KW-0995">Kinetochore</keyword>
<dbReference type="Gene3D" id="1.25.10.10">
    <property type="entry name" value="Leucine-rich Repeat Variant"/>
    <property type="match status" value="5"/>
</dbReference>
<feature type="domain" description="TOG" evidence="16">
    <location>
        <begin position="811"/>
        <end position="1049"/>
    </location>
</feature>
<feature type="compositionally biased region" description="Low complexity" evidence="15">
    <location>
        <begin position="487"/>
        <end position="530"/>
    </location>
</feature>
<feature type="region of interest" description="Disordered" evidence="15">
    <location>
        <begin position="1880"/>
        <end position="1966"/>
    </location>
</feature>
<evidence type="ECO:0000259" key="16">
    <source>
        <dbReference type="SMART" id="SM01349"/>
    </source>
</evidence>
<evidence type="ECO:0000313" key="18">
    <source>
        <dbReference type="Proteomes" id="UP000694389"/>
    </source>
</evidence>
<feature type="region of interest" description="Disordered" evidence="15">
    <location>
        <begin position="1351"/>
        <end position="1411"/>
    </location>
</feature>
<dbReference type="InterPro" id="IPR034085">
    <property type="entry name" value="TOG"/>
</dbReference>
<dbReference type="InterPro" id="IPR024395">
    <property type="entry name" value="CLASP_N_dom"/>
</dbReference>
<feature type="domain" description="TOG" evidence="16">
    <location>
        <begin position="1122"/>
        <end position="1360"/>
    </location>
</feature>
<dbReference type="GO" id="GO:0000776">
    <property type="term" value="C:kinetochore"/>
    <property type="evidence" value="ECO:0007669"/>
    <property type="project" value="UniProtKB-KW"/>
</dbReference>
<dbReference type="GO" id="GO:0007051">
    <property type="term" value="P:spindle organization"/>
    <property type="evidence" value="ECO:0007669"/>
    <property type="project" value="InterPro"/>
</dbReference>
<dbReference type="InterPro" id="IPR016024">
    <property type="entry name" value="ARM-type_fold"/>
</dbReference>
<keyword evidence="7" id="KW-0677">Repeat</keyword>
<dbReference type="FunFam" id="1.25.10.10:FF:000063">
    <property type="entry name" value="Putative cytoskeleton-associated protein 5"/>
    <property type="match status" value="1"/>
</dbReference>
<evidence type="ECO:0000256" key="2">
    <source>
        <dbReference type="ARBA" id="ARBA00004629"/>
    </source>
</evidence>
<keyword evidence="10" id="KW-0206">Cytoskeleton</keyword>
<feature type="region of interest" description="Disordered" evidence="15">
    <location>
        <begin position="467"/>
        <end position="542"/>
    </location>
</feature>
<comment type="subcellular location">
    <subcellularLocation>
        <location evidence="2">Chromosome</location>
        <location evidence="2">Centromere</location>
        <location evidence="2">Kinetochore</location>
    </subcellularLocation>
    <subcellularLocation>
        <location evidence="1">Cytoplasm</location>
        <location evidence="1">Cytoskeleton</location>
        <location evidence="1">Microtubule organizing center</location>
        <location evidence="1">Centrosome</location>
    </subcellularLocation>
    <subcellularLocation>
        <location evidence="3">Cytoplasm</location>
        <location evidence="3">Cytoskeleton</location>
        <location evidence="3">Spindle pole</location>
    </subcellularLocation>
</comment>
<evidence type="ECO:0000256" key="6">
    <source>
        <dbReference type="ARBA" id="ARBA00022618"/>
    </source>
</evidence>
<evidence type="ECO:0000256" key="5">
    <source>
        <dbReference type="ARBA" id="ARBA00022490"/>
    </source>
</evidence>
<feature type="compositionally biased region" description="Basic and acidic residues" evidence="15">
    <location>
        <begin position="1918"/>
        <end position="1932"/>
    </location>
</feature>
<dbReference type="GeneTree" id="ENSGT00390000014757"/>
<evidence type="ECO:0000256" key="11">
    <source>
        <dbReference type="ARBA" id="ARBA00023306"/>
    </source>
</evidence>
<dbReference type="Ensembl" id="ENSDLAT00005047935.2">
    <property type="protein sequence ID" value="ENSDLAP00005044923.2"/>
    <property type="gene ID" value="ENSDLAG00005019622.2"/>
</dbReference>
<evidence type="ECO:0000256" key="8">
    <source>
        <dbReference type="ARBA" id="ARBA00022776"/>
    </source>
</evidence>
<dbReference type="PANTHER" id="PTHR12609">
    <property type="entry name" value="MICROTUBULE ASSOCIATED PROTEIN XMAP215"/>
    <property type="match status" value="1"/>
</dbReference>
<dbReference type="Pfam" id="PF21041">
    <property type="entry name" value="XMAP215_CLASP_TOG"/>
    <property type="match status" value="3"/>
</dbReference>
<feature type="compositionally biased region" description="Low complexity" evidence="15">
    <location>
        <begin position="1893"/>
        <end position="1908"/>
    </location>
</feature>
<organism evidence="17 18">
    <name type="scientific">Dicentrarchus labrax</name>
    <name type="common">European seabass</name>
    <name type="synonym">Morone labrax</name>
    <dbReference type="NCBI Taxonomy" id="13489"/>
    <lineage>
        <taxon>Eukaryota</taxon>
        <taxon>Metazoa</taxon>
        <taxon>Chordata</taxon>
        <taxon>Craniata</taxon>
        <taxon>Vertebrata</taxon>
        <taxon>Euteleostomi</taxon>
        <taxon>Actinopterygii</taxon>
        <taxon>Neopterygii</taxon>
        <taxon>Teleostei</taxon>
        <taxon>Neoteleostei</taxon>
        <taxon>Acanthomorphata</taxon>
        <taxon>Eupercaria</taxon>
        <taxon>Moronidae</taxon>
        <taxon>Dicentrarchus</taxon>
    </lineage>
</organism>
<dbReference type="Pfam" id="PF12348">
    <property type="entry name" value="CLASP_N"/>
    <property type="match status" value="1"/>
</dbReference>
<dbReference type="InterPro" id="IPR048491">
    <property type="entry name" value="XMAP215_CLASP_TOG"/>
</dbReference>
<evidence type="ECO:0000256" key="7">
    <source>
        <dbReference type="ARBA" id="ARBA00022737"/>
    </source>
</evidence>
<feature type="region of interest" description="Disordered" evidence="15">
    <location>
        <begin position="1036"/>
        <end position="1083"/>
    </location>
</feature>
<dbReference type="GO" id="GO:0000922">
    <property type="term" value="C:spindle pole"/>
    <property type="evidence" value="ECO:0007669"/>
    <property type="project" value="UniProtKB-SubCell"/>
</dbReference>
<evidence type="ECO:0000256" key="10">
    <source>
        <dbReference type="ARBA" id="ARBA00023212"/>
    </source>
</evidence>
<feature type="region of interest" description="Disordered" evidence="15">
    <location>
        <begin position="772"/>
        <end position="810"/>
    </location>
</feature>
<dbReference type="PROSITE" id="PS50077">
    <property type="entry name" value="HEAT_REPEAT"/>
    <property type="match status" value="2"/>
</dbReference>
<evidence type="ECO:0000256" key="15">
    <source>
        <dbReference type="SAM" id="MobiDB-lite"/>
    </source>
</evidence>
<dbReference type="Proteomes" id="UP000694389">
    <property type="component" value="Unassembled WGS sequence"/>
</dbReference>
<keyword evidence="18" id="KW-1185">Reference proteome</keyword>
<feature type="repeat" description="HEAT" evidence="14">
    <location>
        <begin position="980"/>
        <end position="1017"/>
    </location>
</feature>
<dbReference type="GO" id="GO:0051010">
    <property type="term" value="F:microtubule plus-end binding"/>
    <property type="evidence" value="ECO:0007669"/>
    <property type="project" value="InterPro"/>
</dbReference>
<keyword evidence="6" id="KW-0132">Cell division</keyword>
<dbReference type="SUPFAM" id="SSF48371">
    <property type="entry name" value="ARM repeat"/>
    <property type="match status" value="2"/>
</dbReference>
<evidence type="ECO:0000256" key="3">
    <source>
        <dbReference type="ARBA" id="ARBA00004647"/>
    </source>
</evidence>
<comment type="similarity">
    <text evidence="13">Belongs to the TOG/XMAP215 family.</text>
</comment>
<dbReference type="SMART" id="SM01349">
    <property type="entry name" value="TOG"/>
    <property type="match status" value="5"/>
</dbReference>
<dbReference type="FunFam" id="1.25.10.10:FF:000068">
    <property type="entry name" value="cytoskeleton-associated protein 5 isoform X1"/>
    <property type="match status" value="1"/>
</dbReference>
<feature type="compositionally biased region" description="Acidic residues" evidence="15">
    <location>
        <begin position="789"/>
        <end position="802"/>
    </location>
</feature>
<keyword evidence="11" id="KW-0131">Cell cycle</keyword>
<dbReference type="GO" id="GO:0061863">
    <property type="term" value="F:microtubule plus end polymerase"/>
    <property type="evidence" value="ECO:0007669"/>
    <property type="project" value="InterPro"/>
</dbReference>
<keyword evidence="5" id="KW-0963">Cytoplasm</keyword>
<evidence type="ECO:0000256" key="9">
    <source>
        <dbReference type="ARBA" id="ARBA00022838"/>
    </source>
</evidence>
<dbReference type="GO" id="GO:0005813">
    <property type="term" value="C:centrosome"/>
    <property type="evidence" value="ECO:0007669"/>
    <property type="project" value="UniProtKB-SubCell"/>
</dbReference>
<dbReference type="FunFam" id="1.25.10.10:FF:000019">
    <property type="entry name" value="Cytoskeleton-associated protein 5"/>
    <property type="match status" value="1"/>
</dbReference>
<evidence type="ECO:0000256" key="14">
    <source>
        <dbReference type="PROSITE-ProRule" id="PRU00103"/>
    </source>
</evidence>
<dbReference type="FunFam" id="1.25.10.10:FF:000050">
    <property type="entry name" value="Cytoskeleton-associated protein 5 isoform X1"/>
    <property type="match status" value="1"/>
</dbReference>
<evidence type="ECO:0000256" key="13">
    <source>
        <dbReference type="ARBA" id="ARBA00025722"/>
    </source>
</evidence>
<dbReference type="InterPro" id="IPR011989">
    <property type="entry name" value="ARM-like"/>
</dbReference>
<feature type="repeat" description="HEAT" evidence="14">
    <location>
        <begin position="410"/>
        <end position="448"/>
    </location>
</feature>
<dbReference type="FunFam" id="1.25.10.10:FF:000052">
    <property type="entry name" value="Cytoskeleton associated protein 5"/>
    <property type="match status" value="1"/>
</dbReference>
<feature type="domain" description="TOG" evidence="16">
    <location>
        <begin position="1"/>
        <end position="227"/>
    </location>
</feature>
<feature type="domain" description="TOG" evidence="16">
    <location>
        <begin position="545"/>
        <end position="777"/>
    </location>
</feature>
<evidence type="ECO:0000256" key="12">
    <source>
        <dbReference type="ARBA" id="ARBA00023328"/>
    </source>
</evidence>
<feature type="compositionally biased region" description="Polar residues" evidence="15">
    <location>
        <begin position="1394"/>
        <end position="1410"/>
    </location>
</feature>
<dbReference type="InterPro" id="IPR045110">
    <property type="entry name" value="XMAP215"/>
</dbReference>
<evidence type="ECO:0000313" key="17">
    <source>
        <dbReference type="Ensembl" id="ENSDLAP00005044923.2"/>
    </source>
</evidence>